<dbReference type="KEGG" id="rho:RHOM_02685"/>
<dbReference type="GO" id="GO:0003677">
    <property type="term" value="F:DNA binding"/>
    <property type="evidence" value="ECO:0007669"/>
    <property type="project" value="UniProtKB-UniRule"/>
</dbReference>
<dbReference type="Proteomes" id="UP000008178">
    <property type="component" value="Chromosome"/>
</dbReference>
<evidence type="ECO:0000256" key="2">
    <source>
        <dbReference type="PROSITE-ProRule" id="PRU00335"/>
    </source>
</evidence>
<proteinExistence type="predicted"/>
<organism evidence="4 5">
    <name type="scientific">Roseburia hominis (strain DSM 16839 / JCM 17582 / NCIMB 14029 / A2-183)</name>
    <dbReference type="NCBI Taxonomy" id="585394"/>
    <lineage>
        <taxon>Bacteria</taxon>
        <taxon>Bacillati</taxon>
        <taxon>Bacillota</taxon>
        <taxon>Clostridia</taxon>
        <taxon>Lachnospirales</taxon>
        <taxon>Lachnospiraceae</taxon>
        <taxon>Roseburia</taxon>
    </lineage>
</organism>
<dbReference type="Gene3D" id="1.10.357.10">
    <property type="entry name" value="Tetracycline Repressor, domain 2"/>
    <property type="match status" value="1"/>
</dbReference>
<dbReference type="SUPFAM" id="SSF46689">
    <property type="entry name" value="Homeodomain-like"/>
    <property type="match status" value="1"/>
</dbReference>
<dbReference type="Pfam" id="PF14278">
    <property type="entry name" value="TetR_C_8"/>
    <property type="match status" value="1"/>
</dbReference>
<dbReference type="InterPro" id="IPR001647">
    <property type="entry name" value="HTH_TetR"/>
</dbReference>
<dbReference type="STRING" id="585394.RHOM_02685"/>
<feature type="domain" description="HTH tetR-type" evidence="3">
    <location>
        <begin position="8"/>
        <end position="68"/>
    </location>
</feature>
<keyword evidence="5" id="KW-1185">Reference proteome</keyword>
<sequence length="189" mass="22375">MDTTTKGTRTKYRLAEAMKECMKTTPVDNITVTQLTELCGVTRQTFYRNFIDKYDLINWYFDILLHKSFEHMGSGKNIYESLVKKFIYIREERVFFSAGFKSADQNNLKDHDFRLILAFYEDLIRQKTGKMPDEEIGFLLEMYCQSSVYMTVKWVTEGTKMPPERLAELMVKAMPEKISELFEQLEILY</sequence>
<evidence type="ECO:0000313" key="5">
    <source>
        <dbReference type="Proteomes" id="UP000008178"/>
    </source>
</evidence>
<dbReference type="eggNOG" id="COG1309">
    <property type="taxonomic scope" value="Bacteria"/>
</dbReference>
<dbReference type="BioCyc" id="RHOM585394:G1H02-546-MONOMER"/>
<dbReference type="InterPro" id="IPR009057">
    <property type="entry name" value="Homeodomain-like_sf"/>
</dbReference>
<dbReference type="RefSeq" id="WP_014078704.1">
    <property type="nucleotide sequence ID" value="NC_015977.1"/>
</dbReference>
<dbReference type="AlphaFoldDB" id="G2T015"/>
<dbReference type="PROSITE" id="PS50977">
    <property type="entry name" value="HTH_TETR_2"/>
    <property type="match status" value="1"/>
</dbReference>
<dbReference type="EMBL" id="CP003040">
    <property type="protein sequence ID" value="AEN95659.1"/>
    <property type="molecule type" value="Genomic_DNA"/>
</dbReference>
<dbReference type="PANTHER" id="PTHR43479:SF7">
    <property type="entry name" value="TETR-FAMILY TRANSCRIPTIONAL REGULATOR"/>
    <property type="match status" value="1"/>
</dbReference>
<keyword evidence="1 2" id="KW-0238">DNA-binding</keyword>
<evidence type="ECO:0000259" key="3">
    <source>
        <dbReference type="PROSITE" id="PS50977"/>
    </source>
</evidence>
<reference evidence="4 5" key="1">
    <citation type="journal article" date="2015" name="Genome Announc.">
        <title>Complete genome sequence of the human gut symbiont Roseburia hominis.</title>
        <authorList>
            <person name="Travis A.J."/>
            <person name="Kelly D."/>
            <person name="Flint H.J."/>
            <person name="Aminov R.I."/>
        </authorList>
    </citation>
    <scope>NUCLEOTIDE SEQUENCE [LARGE SCALE GENOMIC DNA]</scope>
    <source>
        <strain evidence="5">DSM 16839 / JCM 17582 / NCIMB 14029 / A2-183</strain>
    </source>
</reference>
<dbReference type="GeneID" id="93722394"/>
<evidence type="ECO:0000256" key="1">
    <source>
        <dbReference type="ARBA" id="ARBA00023125"/>
    </source>
</evidence>
<gene>
    <name evidence="4" type="ordered locus">RHOM_02685</name>
</gene>
<dbReference type="HOGENOM" id="CLU_087539_2_0_9"/>
<dbReference type="PANTHER" id="PTHR43479">
    <property type="entry name" value="ACREF/ENVCD OPERON REPRESSOR-RELATED"/>
    <property type="match status" value="1"/>
</dbReference>
<feature type="DNA-binding region" description="H-T-H motif" evidence="2">
    <location>
        <begin position="31"/>
        <end position="50"/>
    </location>
</feature>
<protein>
    <recommendedName>
        <fullName evidence="3">HTH tetR-type domain-containing protein</fullName>
    </recommendedName>
</protein>
<accession>G2T015</accession>
<evidence type="ECO:0000313" key="4">
    <source>
        <dbReference type="EMBL" id="AEN95659.1"/>
    </source>
</evidence>
<name>G2T015_ROSHA</name>
<dbReference type="InterPro" id="IPR050624">
    <property type="entry name" value="HTH-type_Tx_Regulator"/>
</dbReference>
<dbReference type="InterPro" id="IPR039532">
    <property type="entry name" value="TetR_C_Firmicutes"/>
</dbReference>